<protein>
    <recommendedName>
        <fullName evidence="4">MD-2-related lipid-recognition domain-containing protein</fullName>
    </recommendedName>
</protein>
<proteinExistence type="predicted"/>
<evidence type="ECO:0000313" key="3">
    <source>
        <dbReference type="Proteomes" id="UP000075881"/>
    </source>
</evidence>
<dbReference type="PANTHER" id="PTHR20898">
    <property type="entry name" value="DAEDALUS ON 3-RELATED-RELATED"/>
    <property type="match status" value="1"/>
</dbReference>
<keyword evidence="3" id="KW-1185">Reference proteome</keyword>
<reference evidence="3" key="1">
    <citation type="submission" date="2013-03" db="EMBL/GenBank/DDBJ databases">
        <title>The Genome Sequence of Anopheles christyi ACHKN1017.</title>
        <authorList>
            <consortium name="The Broad Institute Genomics Platform"/>
            <person name="Neafsey D.E."/>
            <person name="Besansky N."/>
            <person name="Walker B."/>
            <person name="Young S.K."/>
            <person name="Zeng Q."/>
            <person name="Gargeya S."/>
            <person name="Fitzgerald M."/>
            <person name="Haas B."/>
            <person name="Abouelleil A."/>
            <person name="Allen A.W."/>
            <person name="Alvarado L."/>
            <person name="Arachchi H.M."/>
            <person name="Berlin A.M."/>
            <person name="Chapman S.B."/>
            <person name="Gainer-Dewar J."/>
            <person name="Goldberg J."/>
            <person name="Griggs A."/>
            <person name="Gujja S."/>
            <person name="Hansen M."/>
            <person name="Howarth C."/>
            <person name="Imamovic A."/>
            <person name="Ireland A."/>
            <person name="Larimer J."/>
            <person name="McCowan C."/>
            <person name="Murphy C."/>
            <person name="Pearson M."/>
            <person name="Poon T.W."/>
            <person name="Priest M."/>
            <person name="Roberts A."/>
            <person name="Saif S."/>
            <person name="Shea T."/>
            <person name="Sisk P."/>
            <person name="Sykes S."/>
            <person name="Wortman J."/>
            <person name="Nusbaum C."/>
            <person name="Birren B."/>
        </authorList>
    </citation>
    <scope>NUCLEOTIDE SEQUENCE [LARGE SCALE GENOMIC DNA]</scope>
    <source>
        <strain evidence="3">ACHKN1017</strain>
    </source>
</reference>
<evidence type="ECO:0000256" key="1">
    <source>
        <dbReference type="SAM" id="SignalP"/>
    </source>
</evidence>
<sequence>MSTPESSSQRMMLLCLAVQLLFFLLSDSATQPMTKSRNNGNNRTVRITKMLCIDTPYKYSTLTHCEMEQFRNGTVGLHISVDIPIVINYLAVSAKVFYKYTSYRPFMIDWTLEYCRAARVGTFNPTNALIMKVIEESMPDFYYPCPHGNRTYTIFWLLEPKFIPQTLPSGDYRLDIFYRDSTNTNLFAMQMYGAVRRQGIVG</sequence>
<organism evidence="2 3">
    <name type="scientific">Anopheles christyi</name>
    <dbReference type="NCBI Taxonomy" id="43041"/>
    <lineage>
        <taxon>Eukaryota</taxon>
        <taxon>Metazoa</taxon>
        <taxon>Ecdysozoa</taxon>
        <taxon>Arthropoda</taxon>
        <taxon>Hexapoda</taxon>
        <taxon>Insecta</taxon>
        <taxon>Pterygota</taxon>
        <taxon>Neoptera</taxon>
        <taxon>Endopterygota</taxon>
        <taxon>Diptera</taxon>
        <taxon>Nematocera</taxon>
        <taxon>Culicoidea</taxon>
        <taxon>Culicidae</taxon>
        <taxon>Anophelinae</taxon>
        <taxon>Anopheles</taxon>
    </lineage>
</organism>
<dbReference type="EnsemblMetazoa" id="ACHR014960-RA">
    <property type="protein sequence ID" value="ACHR014960-PA"/>
    <property type="gene ID" value="ACHR014960"/>
</dbReference>
<dbReference type="Proteomes" id="UP000075881">
    <property type="component" value="Unassembled WGS sequence"/>
</dbReference>
<keyword evidence="1" id="KW-0732">Signal</keyword>
<feature type="chain" id="PRO_5013099870" description="MD-2-related lipid-recognition domain-containing protein" evidence="1">
    <location>
        <begin position="31"/>
        <end position="202"/>
    </location>
</feature>
<dbReference type="AlphaFoldDB" id="A0A240PMV8"/>
<evidence type="ECO:0008006" key="4">
    <source>
        <dbReference type="Google" id="ProtNLM"/>
    </source>
</evidence>
<name>A0A240PMV8_9DIPT</name>
<dbReference type="Pfam" id="PF06477">
    <property type="entry name" value="DUF1091"/>
    <property type="match status" value="1"/>
</dbReference>
<dbReference type="InterPro" id="IPR010512">
    <property type="entry name" value="DUF1091"/>
</dbReference>
<evidence type="ECO:0000313" key="2">
    <source>
        <dbReference type="EnsemblMetazoa" id="ACHR014960-PA"/>
    </source>
</evidence>
<accession>A0A240PMV8</accession>
<reference evidence="2" key="2">
    <citation type="submission" date="2020-05" db="UniProtKB">
        <authorList>
            <consortium name="EnsemblMetazoa"/>
        </authorList>
    </citation>
    <scope>IDENTIFICATION</scope>
    <source>
        <strain evidence="2">ACHKN1017</strain>
    </source>
</reference>
<dbReference type="VEuPathDB" id="VectorBase:ACHR014960"/>
<dbReference type="PANTHER" id="PTHR20898:SF0">
    <property type="entry name" value="DAEDALUS ON 3-RELATED"/>
    <property type="match status" value="1"/>
</dbReference>
<feature type="signal peptide" evidence="1">
    <location>
        <begin position="1"/>
        <end position="30"/>
    </location>
</feature>